<evidence type="ECO:0000259" key="2">
    <source>
        <dbReference type="Pfam" id="PF00534"/>
    </source>
</evidence>
<feature type="domain" description="Glycosyl transferase family 1" evidence="2">
    <location>
        <begin position="177"/>
        <end position="293"/>
    </location>
</feature>
<keyword evidence="5" id="KW-1185">Reference proteome</keyword>
<dbReference type="SUPFAM" id="SSF53756">
    <property type="entry name" value="UDP-Glycosyltransferase/glycogen phosphorylase"/>
    <property type="match status" value="1"/>
</dbReference>
<sequence>MLQRIVFDCERMKYYNTGLYHYNLNLGHHLQSHSDPKREQINFFAPSQVHGKFGDATQYITQHSLQKFYMPALKGFDIFHCTYQSSAYIPRRNKRIKVVLTIHDLNFIYEKKNESKRAKYLRHLQGNIDRADAIVCISDFCRQDVLTYCDTGIKPVYVIYNGTNSLKSPELYSHSYKPERPFVFSLGVMCPKKNFHVLLPLLQQNNDLELLIAGRLDDPNYLDFVQKSARDLRVEDNLRVLGNISEPEKSWYYQNCYAFALPSIAEGFGLPVTEAMSAGKPVFLSNMTALPEIGSSAAFYFSDFNALHVQKVFRQGMEQYRTGQMAPMIRQRSEQFCWTKAAKAYLNVYRSLY</sequence>
<dbReference type="PANTHER" id="PTHR46401:SF2">
    <property type="entry name" value="GLYCOSYLTRANSFERASE WBBK-RELATED"/>
    <property type="match status" value="1"/>
</dbReference>
<dbReference type="Proteomes" id="UP001165367">
    <property type="component" value="Unassembled WGS sequence"/>
</dbReference>
<evidence type="ECO:0000256" key="1">
    <source>
        <dbReference type="ARBA" id="ARBA00022679"/>
    </source>
</evidence>
<dbReference type="Pfam" id="PF00534">
    <property type="entry name" value="Glycos_transf_1"/>
    <property type="match status" value="1"/>
</dbReference>
<dbReference type="InterPro" id="IPR001296">
    <property type="entry name" value="Glyco_trans_1"/>
</dbReference>
<dbReference type="PANTHER" id="PTHR46401">
    <property type="entry name" value="GLYCOSYLTRANSFERASE WBBK-RELATED"/>
    <property type="match status" value="1"/>
</dbReference>
<evidence type="ECO:0000259" key="3">
    <source>
        <dbReference type="Pfam" id="PF13439"/>
    </source>
</evidence>
<accession>A0ABS9L0K2</accession>
<proteinExistence type="predicted"/>
<dbReference type="InterPro" id="IPR028098">
    <property type="entry name" value="Glyco_trans_4-like_N"/>
</dbReference>
<gene>
    <name evidence="4" type="ORF">LZZ85_27645</name>
</gene>
<evidence type="ECO:0000313" key="5">
    <source>
        <dbReference type="Proteomes" id="UP001165367"/>
    </source>
</evidence>
<dbReference type="RefSeq" id="WP_237877256.1">
    <property type="nucleotide sequence ID" value="NZ_JAKLTR010000033.1"/>
</dbReference>
<feature type="domain" description="Glycosyltransferase subfamily 4-like N-terminal" evidence="3">
    <location>
        <begin position="73"/>
        <end position="164"/>
    </location>
</feature>
<dbReference type="EMBL" id="JAKLTR010000033">
    <property type="protein sequence ID" value="MCG2618108.1"/>
    <property type="molecule type" value="Genomic_DNA"/>
</dbReference>
<comment type="caution">
    <text evidence="4">The sequence shown here is derived from an EMBL/GenBank/DDBJ whole genome shotgun (WGS) entry which is preliminary data.</text>
</comment>
<dbReference type="Pfam" id="PF13439">
    <property type="entry name" value="Glyco_transf_4"/>
    <property type="match status" value="1"/>
</dbReference>
<keyword evidence="1" id="KW-0808">Transferase</keyword>
<evidence type="ECO:0000313" key="4">
    <source>
        <dbReference type="EMBL" id="MCG2618108.1"/>
    </source>
</evidence>
<organism evidence="4 5">
    <name type="scientific">Terrimonas ginsenosidimutans</name>
    <dbReference type="NCBI Taxonomy" id="2908004"/>
    <lineage>
        <taxon>Bacteria</taxon>
        <taxon>Pseudomonadati</taxon>
        <taxon>Bacteroidota</taxon>
        <taxon>Chitinophagia</taxon>
        <taxon>Chitinophagales</taxon>
        <taxon>Chitinophagaceae</taxon>
        <taxon>Terrimonas</taxon>
    </lineage>
</organism>
<dbReference type="CDD" id="cd03809">
    <property type="entry name" value="GT4_MtfB-like"/>
    <property type="match status" value="1"/>
</dbReference>
<name>A0ABS9L0K2_9BACT</name>
<dbReference type="Gene3D" id="3.40.50.2000">
    <property type="entry name" value="Glycogen Phosphorylase B"/>
    <property type="match status" value="2"/>
</dbReference>
<reference evidence="4" key="1">
    <citation type="submission" date="2022-01" db="EMBL/GenBank/DDBJ databases">
        <authorList>
            <person name="Jo J.-H."/>
            <person name="Im W.-T."/>
        </authorList>
    </citation>
    <scope>NUCLEOTIDE SEQUENCE</scope>
    <source>
        <strain evidence="4">NA20</strain>
    </source>
</reference>
<protein>
    <submittedName>
        <fullName evidence="4">Glycosyltransferase family 4 protein</fullName>
    </submittedName>
</protein>